<comment type="caution">
    <text evidence="7">The sequence shown here is derived from an EMBL/GenBank/DDBJ whole genome shotgun (WGS) entry which is preliminary data.</text>
</comment>
<dbReference type="FunFam" id="2.30.30.100:FF:000024">
    <property type="entry name" value="U6 snRNA-associated Sm-like protein LSm4"/>
    <property type="match status" value="1"/>
</dbReference>
<dbReference type="VEuPathDB" id="FungiDB:PEXP_010860"/>
<evidence type="ECO:0000313" key="8">
    <source>
        <dbReference type="Proteomes" id="UP000030143"/>
    </source>
</evidence>
<keyword evidence="1" id="KW-0508">mRNA splicing</keyword>
<dbReference type="Gene3D" id="1.25.40.10">
    <property type="entry name" value="Tetratricopeptide repeat domain"/>
    <property type="match status" value="3"/>
</dbReference>
<keyword evidence="1" id="KW-0747">Spliceosome</keyword>
<keyword evidence="2" id="KW-0677">Repeat</keyword>
<dbReference type="InterPro" id="IPR047575">
    <property type="entry name" value="Sm"/>
</dbReference>
<keyword evidence="7" id="KW-0687">Ribonucleoprotein</keyword>
<dbReference type="GO" id="GO:0005681">
    <property type="term" value="C:spliceosomal complex"/>
    <property type="evidence" value="ECO:0007669"/>
    <property type="project" value="UniProtKB-KW"/>
</dbReference>
<dbReference type="SMART" id="SM00651">
    <property type="entry name" value="Sm"/>
    <property type="match status" value="1"/>
</dbReference>
<dbReference type="GeneID" id="27674872"/>
<feature type="compositionally biased region" description="Basic and acidic residues" evidence="5">
    <location>
        <begin position="111"/>
        <end position="121"/>
    </location>
</feature>
<proteinExistence type="predicted"/>
<dbReference type="GO" id="GO:0000398">
    <property type="term" value="P:mRNA splicing, via spliceosome"/>
    <property type="evidence" value="ECO:0007669"/>
    <property type="project" value="InterPro"/>
</dbReference>
<dbReference type="InterPro" id="IPR057027">
    <property type="entry name" value="TPR_mt"/>
</dbReference>
<dbReference type="InterPro" id="IPR001163">
    <property type="entry name" value="Sm_dom_euk/arc"/>
</dbReference>
<dbReference type="PROSITE" id="PS52002">
    <property type="entry name" value="SM"/>
    <property type="match status" value="1"/>
</dbReference>
<gene>
    <name evidence="7" type="ORF">PEX2_021780</name>
</gene>
<accession>A0A0A2JZZ3</accession>
<dbReference type="EMBL" id="JQFZ01000138">
    <property type="protein sequence ID" value="KGO57735.1"/>
    <property type="molecule type" value="Genomic_DNA"/>
</dbReference>
<dbReference type="AlphaFoldDB" id="A0A0A2JZZ3"/>
<evidence type="ECO:0000256" key="3">
    <source>
        <dbReference type="ARBA" id="ARBA00025892"/>
    </source>
</evidence>
<dbReference type="GO" id="GO:0003723">
    <property type="term" value="F:RNA binding"/>
    <property type="evidence" value="ECO:0007669"/>
    <property type="project" value="InterPro"/>
</dbReference>
<dbReference type="GO" id="GO:0000956">
    <property type="term" value="P:nuclear-transcribed mRNA catabolic process"/>
    <property type="evidence" value="ECO:0007669"/>
    <property type="project" value="InterPro"/>
</dbReference>
<feature type="region of interest" description="Disordered" evidence="5">
    <location>
        <begin position="746"/>
        <end position="796"/>
    </location>
</feature>
<dbReference type="RefSeq" id="XP_016599363.1">
    <property type="nucleotide sequence ID" value="XM_016739453.1"/>
</dbReference>
<reference evidence="7 8" key="1">
    <citation type="journal article" date="2015" name="Mol. Plant Microbe Interact.">
        <title>Genome, transcriptome, and functional analyses of Penicillium expansum provide new insights into secondary metabolism and pathogenicity.</title>
        <authorList>
            <person name="Ballester A.R."/>
            <person name="Marcet-Houben M."/>
            <person name="Levin E."/>
            <person name="Sela N."/>
            <person name="Selma-Lazaro C."/>
            <person name="Carmona L."/>
            <person name="Wisniewski M."/>
            <person name="Droby S."/>
            <person name="Gonzalez-Candelas L."/>
            <person name="Gabaldon T."/>
        </authorList>
    </citation>
    <scope>NUCLEOTIDE SEQUENCE [LARGE SCALE GENOMIC DNA]</scope>
    <source>
        <strain evidence="7 8">MD-8</strain>
    </source>
</reference>
<feature type="compositionally biased region" description="Basic and acidic residues" evidence="5">
    <location>
        <begin position="746"/>
        <end position="761"/>
    </location>
</feature>
<dbReference type="Gene3D" id="2.30.30.100">
    <property type="match status" value="1"/>
</dbReference>
<organism evidence="7 8">
    <name type="scientific">Penicillium expansum</name>
    <name type="common">Blue mold rot fungus</name>
    <dbReference type="NCBI Taxonomy" id="27334"/>
    <lineage>
        <taxon>Eukaryota</taxon>
        <taxon>Fungi</taxon>
        <taxon>Dikarya</taxon>
        <taxon>Ascomycota</taxon>
        <taxon>Pezizomycotina</taxon>
        <taxon>Eurotiomycetes</taxon>
        <taxon>Eurotiomycetidae</taxon>
        <taxon>Eurotiales</taxon>
        <taxon>Aspergillaceae</taxon>
        <taxon>Penicillium</taxon>
    </lineage>
</organism>
<feature type="compositionally biased region" description="Basic and acidic residues" evidence="5">
    <location>
        <begin position="773"/>
        <end position="784"/>
    </location>
</feature>
<dbReference type="Proteomes" id="UP000030143">
    <property type="component" value="Unassembled WGS sequence"/>
</dbReference>
<protein>
    <submittedName>
        <fullName evidence="7">Ribonucleoprotein LSM domain, eukaryotic/archaea-type</fullName>
    </submittedName>
</protein>
<name>A0A0A2JZZ3_PENEN</name>
<dbReference type="PROSITE" id="PS51375">
    <property type="entry name" value="PPR"/>
    <property type="match status" value="1"/>
</dbReference>
<dbReference type="SUPFAM" id="SSF50182">
    <property type="entry name" value="Sm-like ribonucleoproteins"/>
    <property type="match status" value="1"/>
</dbReference>
<feature type="compositionally biased region" description="Polar residues" evidence="5">
    <location>
        <begin position="812"/>
        <end position="821"/>
    </location>
</feature>
<dbReference type="InterPro" id="IPR002885">
    <property type="entry name" value="PPR_rpt"/>
</dbReference>
<evidence type="ECO:0000259" key="6">
    <source>
        <dbReference type="PROSITE" id="PS52002"/>
    </source>
</evidence>
<dbReference type="InterPro" id="IPR050667">
    <property type="entry name" value="PPR-containing_protein"/>
</dbReference>
<dbReference type="InterPro" id="IPR034101">
    <property type="entry name" value="Lsm4"/>
</dbReference>
<evidence type="ECO:0000256" key="4">
    <source>
        <dbReference type="PROSITE-ProRule" id="PRU00708"/>
    </source>
</evidence>
<dbReference type="InterPro" id="IPR010920">
    <property type="entry name" value="LSM_dom_sf"/>
</dbReference>
<keyword evidence="1" id="KW-0507">mRNA processing</keyword>
<sequence length="821" mass="93269">MLPLGLLTAAQGHPMLVELKNGETLNGHLVTCDNFMNLILREVVQTSPEGDRFFRLPEVYIRGNNIKYLRVPEEIVEIVKEQQQNQPQGRRGGRDGDRGRGRGRGGGGGRGGREDGKRDTPGGDGGKVAQKARWNGLIEHGRGVSGSPQADMSRRALVLDGLWYSLCPSFTSLSLSRSTAFPKSKGRNPSLYTLPAISSPSSGSRRCYNTSGGDGFKVPYDAAYHNDRREPREPHDNEYRDVRLSADPTYAGPPTRRKGPLYTRTHKVQHDLLGKTNEGLESRLQYAMDNKPNIRHITQILRLLIRDRHVQPNARHYKALILANTDNERGSPQLVRGLLEEMENNGITADSGTLHGALQVLAVHPDYLLRQEILNKLRDRWLTLSPAGWHFVAAGLLRENQIELALEHVALMERKDIFVENWLHSIIVYTLCDHGELDEVYNVMRARVDQGHDMTHRLWMHVLTEAGRQGHYPMAHYVWRRMVELGYMHPLIEVCDDVLKMAAKAGDTEMASSVFRYLRESGIPLERTQYEGLVETHVAVGDLPAAFEALSAMHEAQIPLADSSTERVLAHMIQSKVDRREAWQILKRLKNAKRSIPIDSVRVIADLCEHDAHDDPSVVDDGVGFYKELYTLCPEGADVRVYNALIRMCRTARNRESGMFLVKEMASLGVVPNGVTFESIILMCLDAGNFRSGFMYFQDLMKRDTRLSPETQAEIREICAGSVDEFAMRLQYHPFIRDDVRKLDEELQQKQKDREANEKAGRHPVPPAVRRLNMSDEQRRDYNKERRKKKRRRLAIERNMREEGWDEWEASGTDNGSTKSE</sequence>
<feature type="region of interest" description="Disordered" evidence="5">
    <location>
        <begin position="802"/>
        <end position="821"/>
    </location>
</feature>
<dbReference type="HOGENOM" id="CLU_008514_1_1_1"/>
<dbReference type="CDD" id="cd01723">
    <property type="entry name" value="LSm4"/>
    <property type="match status" value="1"/>
</dbReference>
<evidence type="ECO:0000256" key="1">
    <source>
        <dbReference type="ARBA" id="ARBA00022728"/>
    </source>
</evidence>
<evidence type="ECO:0000256" key="2">
    <source>
        <dbReference type="ARBA" id="ARBA00022737"/>
    </source>
</evidence>
<dbReference type="PANTHER" id="PTHR47939:SF13">
    <property type="entry name" value="OS03G0201400 PROTEIN"/>
    <property type="match status" value="1"/>
</dbReference>
<feature type="region of interest" description="Disordered" evidence="5">
    <location>
        <begin position="80"/>
        <end position="129"/>
    </location>
</feature>
<comment type="subunit">
    <text evidence="3">Component of the heptameric LSM1-LSM7 complex, which consists of LSM1, LSM2, LSM3, LSM4, LSM5, LSM6 and LSM7. Component of the heptameric LSM2-LSM8 complex, which consists of LSM2, LSM3, LSM4, LSM5, LSM6, LSM7 and LSM8. The LSm subunits form a seven-membered ring structure with a doughnut shape.</text>
</comment>
<dbReference type="STRING" id="27334.A0A0A2JZZ3"/>
<evidence type="ECO:0000256" key="5">
    <source>
        <dbReference type="SAM" id="MobiDB-lite"/>
    </source>
</evidence>
<dbReference type="Pfam" id="PF23276">
    <property type="entry name" value="TPR_24"/>
    <property type="match status" value="1"/>
</dbReference>
<dbReference type="Pfam" id="PF13812">
    <property type="entry name" value="PPR_3"/>
    <property type="match status" value="1"/>
</dbReference>
<dbReference type="Pfam" id="PF01423">
    <property type="entry name" value="LSM"/>
    <property type="match status" value="1"/>
</dbReference>
<feature type="repeat" description="PPR" evidence="4">
    <location>
        <begin position="638"/>
        <end position="672"/>
    </location>
</feature>
<keyword evidence="8" id="KW-1185">Reference proteome</keyword>
<dbReference type="PANTHER" id="PTHR47939">
    <property type="entry name" value="MEMBRANE-ASSOCIATED SALT-INDUCIBLE PROTEIN-LIKE"/>
    <property type="match status" value="1"/>
</dbReference>
<feature type="domain" description="Sm" evidence="6">
    <location>
        <begin position="2"/>
        <end position="75"/>
    </location>
</feature>
<dbReference type="InterPro" id="IPR011990">
    <property type="entry name" value="TPR-like_helical_dom_sf"/>
</dbReference>
<evidence type="ECO:0000313" key="7">
    <source>
        <dbReference type="EMBL" id="KGO57735.1"/>
    </source>
</evidence>